<dbReference type="PIRSF" id="PIRSF000137">
    <property type="entry name" value="Alcohol_oxidase"/>
    <property type="match status" value="1"/>
</dbReference>
<dbReference type="InterPro" id="IPR007867">
    <property type="entry name" value="GMC_OxRtase_C"/>
</dbReference>
<dbReference type="InterPro" id="IPR012132">
    <property type="entry name" value="GMC_OxRdtase"/>
</dbReference>
<feature type="domain" description="Glucose-methanol-choline oxidoreductase N-terminal" evidence="7">
    <location>
        <begin position="256"/>
        <end position="270"/>
    </location>
</feature>
<dbReference type="Gene3D" id="3.50.50.60">
    <property type="entry name" value="FAD/NAD(P)-binding domain"/>
    <property type="match status" value="1"/>
</dbReference>
<feature type="domain" description="Glucose-methanol-choline oxidoreductase N-terminal" evidence="6">
    <location>
        <begin position="83"/>
        <end position="106"/>
    </location>
</feature>
<evidence type="ECO:0000256" key="2">
    <source>
        <dbReference type="ARBA" id="ARBA00010790"/>
    </source>
</evidence>
<evidence type="ECO:0000313" key="9">
    <source>
        <dbReference type="Proteomes" id="UP000664122"/>
    </source>
</evidence>
<evidence type="ECO:0000313" key="8">
    <source>
        <dbReference type="EMBL" id="MBO0662517.1"/>
    </source>
</evidence>
<evidence type="ECO:0000256" key="1">
    <source>
        <dbReference type="ARBA" id="ARBA00001974"/>
    </source>
</evidence>
<proteinExistence type="inferred from homology"/>
<evidence type="ECO:0000259" key="7">
    <source>
        <dbReference type="PROSITE" id="PS00624"/>
    </source>
</evidence>
<sequence length="536" mass="56709">MTATRAEFDTIIVGAGSAGCVLAARLSADPARRVLLVEAGGAPPETAAIPSDWPTLFNTAADWSFHTAPQPGCRGRRIFWPRGKMLGGSGSMNAMIYLRGLPSDYDGWAAMGCPGWDWKRVRPDFIAGEDNPKFAGDPYHGVGGPLYVADSPYRDPGETAFIEAAEAAGHRFNADFNGASQDGVGYFQFTLKDGARRGTFGAYLKPALTRPNLTVKTGIRTTRICLQNGRAAGIEGLERGEPVRFDASGEVILAAGAIASPHLLMLSGIGPADHLAAAGVTPRHDLPGVGQNLQDHINIQIAFAAKAPLGIGAWSEADLAASLAEWRDRRTGPRTSPFVAAGGHVTTRYAAEPDLQLYGAVSPHRDYARFLYPGSGFTLHAVLQRPQSRGEIRLASADPLEPPIIDPRYFDGGAETPDLATLVEGVKINRAIAATAPLAALISHELSPSAECRTDADIVQHIRGHCSTLYHPSSTCRMGRDAMAVTDPESFAVHGIEGLAVADASVFPKMISANLNATVILIAERAATRLGAPAAR</sequence>
<comment type="caution">
    <text evidence="8">The sequence shown here is derived from an EMBL/GenBank/DDBJ whole genome shotgun (WGS) entry which is preliminary data.</text>
</comment>
<protein>
    <submittedName>
        <fullName evidence="8">GMC family oxidoreductase N-terminal domain-containing protein</fullName>
    </submittedName>
</protein>
<dbReference type="InterPro" id="IPR036188">
    <property type="entry name" value="FAD/NAD-bd_sf"/>
</dbReference>
<dbReference type="Pfam" id="PF00732">
    <property type="entry name" value="GMC_oxred_N"/>
    <property type="match status" value="1"/>
</dbReference>
<accession>A0A939FVY6</accession>
<evidence type="ECO:0000256" key="4">
    <source>
        <dbReference type="ARBA" id="ARBA00022827"/>
    </source>
</evidence>
<evidence type="ECO:0000256" key="5">
    <source>
        <dbReference type="RuleBase" id="RU003968"/>
    </source>
</evidence>
<dbReference type="SUPFAM" id="SSF51905">
    <property type="entry name" value="FAD/NAD(P)-binding domain"/>
    <property type="match status" value="1"/>
</dbReference>
<dbReference type="InterPro" id="IPR000172">
    <property type="entry name" value="GMC_OxRdtase_N"/>
</dbReference>
<dbReference type="AlphaFoldDB" id="A0A939FVY6"/>
<comment type="similarity">
    <text evidence="2 5">Belongs to the GMC oxidoreductase family.</text>
</comment>
<reference evidence="8" key="1">
    <citation type="submission" date="2021-03" db="EMBL/GenBank/DDBJ databases">
        <title>Whole genome sequence of Jiella sp. CQZ9-1.</title>
        <authorList>
            <person name="Tuo L."/>
        </authorList>
    </citation>
    <scope>NUCLEOTIDE SEQUENCE</scope>
    <source>
        <strain evidence="8">CQZ9-1</strain>
    </source>
</reference>
<name>A0A939FVY6_9HYPH</name>
<dbReference type="PANTHER" id="PTHR11552">
    <property type="entry name" value="GLUCOSE-METHANOL-CHOLINE GMC OXIDOREDUCTASE"/>
    <property type="match status" value="1"/>
</dbReference>
<dbReference type="PROSITE" id="PS00624">
    <property type="entry name" value="GMC_OXRED_2"/>
    <property type="match status" value="1"/>
</dbReference>
<keyword evidence="4 5" id="KW-0274">FAD</keyword>
<dbReference type="GO" id="GO:0016614">
    <property type="term" value="F:oxidoreductase activity, acting on CH-OH group of donors"/>
    <property type="evidence" value="ECO:0007669"/>
    <property type="project" value="InterPro"/>
</dbReference>
<comment type="cofactor">
    <cofactor evidence="1">
        <name>FAD</name>
        <dbReference type="ChEBI" id="CHEBI:57692"/>
    </cofactor>
</comment>
<dbReference type="PROSITE" id="PS00623">
    <property type="entry name" value="GMC_OXRED_1"/>
    <property type="match status" value="1"/>
</dbReference>
<dbReference type="SUPFAM" id="SSF54373">
    <property type="entry name" value="FAD-linked reductases, C-terminal domain"/>
    <property type="match status" value="1"/>
</dbReference>
<evidence type="ECO:0000259" key="6">
    <source>
        <dbReference type="PROSITE" id="PS00623"/>
    </source>
</evidence>
<dbReference type="GO" id="GO:0050660">
    <property type="term" value="F:flavin adenine dinucleotide binding"/>
    <property type="evidence" value="ECO:0007669"/>
    <property type="project" value="InterPro"/>
</dbReference>
<dbReference type="PANTHER" id="PTHR11552:SF147">
    <property type="entry name" value="CHOLINE DEHYDROGENASE, MITOCHONDRIAL"/>
    <property type="match status" value="1"/>
</dbReference>
<dbReference type="Gene3D" id="3.30.560.10">
    <property type="entry name" value="Glucose Oxidase, domain 3"/>
    <property type="match status" value="1"/>
</dbReference>
<dbReference type="PROSITE" id="PS51257">
    <property type="entry name" value="PROKAR_LIPOPROTEIN"/>
    <property type="match status" value="1"/>
</dbReference>
<dbReference type="Pfam" id="PF05199">
    <property type="entry name" value="GMC_oxred_C"/>
    <property type="match status" value="1"/>
</dbReference>
<organism evidence="8 9">
    <name type="scientific">Jiella flava</name>
    <dbReference type="NCBI Taxonomy" id="2816857"/>
    <lineage>
        <taxon>Bacteria</taxon>
        <taxon>Pseudomonadati</taxon>
        <taxon>Pseudomonadota</taxon>
        <taxon>Alphaproteobacteria</taxon>
        <taxon>Hyphomicrobiales</taxon>
        <taxon>Aurantimonadaceae</taxon>
        <taxon>Jiella</taxon>
    </lineage>
</organism>
<dbReference type="Proteomes" id="UP000664122">
    <property type="component" value="Unassembled WGS sequence"/>
</dbReference>
<keyword evidence="9" id="KW-1185">Reference proteome</keyword>
<keyword evidence="3 5" id="KW-0285">Flavoprotein</keyword>
<gene>
    <name evidence="8" type="ORF">J1C48_08015</name>
</gene>
<evidence type="ECO:0000256" key="3">
    <source>
        <dbReference type="ARBA" id="ARBA00022630"/>
    </source>
</evidence>
<dbReference type="EMBL" id="JAFMPP010000005">
    <property type="protein sequence ID" value="MBO0662517.1"/>
    <property type="molecule type" value="Genomic_DNA"/>
</dbReference>
<dbReference type="RefSeq" id="WP_207257303.1">
    <property type="nucleotide sequence ID" value="NZ_JAFMPP010000005.1"/>
</dbReference>